<name>A0A066X974_COLSU</name>
<dbReference type="HOGENOM" id="CLU_2133367_0_0_1"/>
<comment type="caution">
    <text evidence="1">The sequence shown here is derived from an EMBL/GenBank/DDBJ whole genome shotgun (WGS) entry which is preliminary data.</text>
</comment>
<proteinExistence type="predicted"/>
<keyword evidence="2" id="KW-1185">Reference proteome</keyword>
<accession>A0A066X974</accession>
<evidence type="ECO:0000313" key="2">
    <source>
        <dbReference type="Proteomes" id="UP000027238"/>
    </source>
</evidence>
<reference evidence="2" key="1">
    <citation type="journal article" date="2014" name="Genome Announc.">
        <title>Draft genome sequence of Colletotrichum sublineola, a destructive pathogen of cultivated sorghum.</title>
        <authorList>
            <person name="Baroncelli R."/>
            <person name="Sanz-Martin J.M."/>
            <person name="Rech G.E."/>
            <person name="Sukno S.A."/>
            <person name="Thon M.R."/>
        </authorList>
    </citation>
    <scope>NUCLEOTIDE SEQUENCE [LARGE SCALE GENOMIC DNA]</scope>
    <source>
        <strain evidence="2">TX430BB</strain>
    </source>
</reference>
<evidence type="ECO:0000313" key="1">
    <source>
        <dbReference type="EMBL" id="KDN62580.1"/>
    </source>
</evidence>
<protein>
    <submittedName>
        <fullName evidence="1">Uncharacterized protein</fullName>
    </submittedName>
</protein>
<organism evidence="1 2">
    <name type="scientific">Colletotrichum sublineola</name>
    <name type="common">Sorghum anthracnose fungus</name>
    <dbReference type="NCBI Taxonomy" id="1173701"/>
    <lineage>
        <taxon>Eukaryota</taxon>
        <taxon>Fungi</taxon>
        <taxon>Dikarya</taxon>
        <taxon>Ascomycota</taxon>
        <taxon>Pezizomycotina</taxon>
        <taxon>Sordariomycetes</taxon>
        <taxon>Hypocreomycetidae</taxon>
        <taxon>Glomerellales</taxon>
        <taxon>Glomerellaceae</taxon>
        <taxon>Colletotrichum</taxon>
        <taxon>Colletotrichum graminicola species complex</taxon>
    </lineage>
</organism>
<dbReference type="AlphaFoldDB" id="A0A066X974"/>
<gene>
    <name evidence="1" type="ORF">CSUB01_04604</name>
</gene>
<sequence>MMAELSSAESFGQATIFSADTWDHKDQLCCDASGTVLDTKLPSGRIGAPGRDHVDADATWEDRIEDTTRREAQSLQRTPPPLEQCFKQRWKSVHEPALAIQPPVLLTCRHVRP</sequence>
<dbReference type="EMBL" id="JMSE01001323">
    <property type="protein sequence ID" value="KDN62580.1"/>
    <property type="molecule type" value="Genomic_DNA"/>
</dbReference>
<dbReference type="Proteomes" id="UP000027238">
    <property type="component" value="Unassembled WGS sequence"/>
</dbReference>